<feature type="transmembrane region" description="Helical" evidence="1">
    <location>
        <begin position="45"/>
        <end position="70"/>
    </location>
</feature>
<sequence>MNPQNKLRIASSLMFLGLLPLALGCYAMVATLASTDYQQQSQIGLAFIAIGKAVMAWVFALVVSGTGALWSAQVEKRHGGSHAQPARTLRTLVLVMLLVPLALLIVARL</sequence>
<accession>A0ABW0MI73</accession>
<organism evidence="2 3">
    <name type="scientific">Massilia suwonensis</name>
    <dbReference type="NCBI Taxonomy" id="648895"/>
    <lineage>
        <taxon>Bacteria</taxon>
        <taxon>Pseudomonadati</taxon>
        <taxon>Pseudomonadota</taxon>
        <taxon>Betaproteobacteria</taxon>
        <taxon>Burkholderiales</taxon>
        <taxon>Oxalobacteraceae</taxon>
        <taxon>Telluria group</taxon>
        <taxon>Massilia</taxon>
    </lineage>
</organism>
<dbReference type="RefSeq" id="WP_379752612.1">
    <property type="nucleotide sequence ID" value="NZ_JBHSMR010000011.1"/>
</dbReference>
<keyword evidence="1" id="KW-0812">Transmembrane</keyword>
<feature type="transmembrane region" description="Helical" evidence="1">
    <location>
        <begin position="91"/>
        <end position="107"/>
    </location>
</feature>
<evidence type="ECO:0000313" key="3">
    <source>
        <dbReference type="Proteomes" id="UP001596101"/>
    </source>
</evidence>
<proteinExistence type="predicted"/>
<protein>
    <submittedName>
        <fullName evidence="2">Uncharacterized protein</fullName>
    </submittedName>
</protein>
<dbReference type="EMBL" id="JBHSMR010000011">
    <property type="protein sequence ID" value="MFC5477874.1"/>
    <property type="molecule type" value="Genomic_DNA"/>
</dbReference>
<name>A0ABW0MI73_9BURK</name>
<evidence type="ECO:0000313" key="2">
    <source>
        <dbReference type="EMBL" id="MFC5477874.1"/>
    </source>
</evidence>
<gene>
    <name evidence="2" type="ORF">ACFPQ5_06735</name>
</gene>
<dbReference type="PROSITE" id="PS51257">
    <property type="entry name" value="PROKAR_LIPOPROTEIN"/>
    <property type="match status" value="1"/>
</dbReference>
<evidence type="ECO:0000256" key="1">
    <source>
        <dbReference type="SAM" id="Phobius"/>
    </source>
</evidence>
<keyword evidence="1" id="KW-1133">Transmembrane helix</keyword>
<comment type="caution">
    <text evidence="2">The sequence shown here is derived from an EMBL/GenBank/DDBJ whole genome shotgun (WGS) entry which is preliminary data.</text>
</comment>
<dbReference type="Proteomes" id="UP001596101">
    <property type="component" value="Unassembled WGS sequence"/>
</dbReference>
<reference evidence="3" key="1">
    <citation type="journal article" date="2019" name="Int. J. Syst. Evol. Microbiol.">
        <title>The Global Catalogue of Microorganisms (GCM) 10K type strain sequencing project: providing services to taxonomists for standard genome sequencing and annotation.</title>
        <authorList>
            <consortium name="The Broad Institute Genomics Platform"/>
            <consortium name="The Broad Institute Genome Sequencing Center for Infectious Disease"/>
            <person name="Wu L."/>
            <person name="Ma J."/>
        </authorList>
    </citation>
    <scope>NUCLEOTIDE SEQUENCE [LARGE SCALE GENOMIC DNA]</scope>
    <source>
        <strain evidence="3">CCUG 43111</strain>
    </source>
</reference>
<keyword evidence="3" id="KW-1185">Reference proteome</keyword>
<feature type="transmembrane region" description="Helical" evidence="1">
    <location>
        <begin position="12"/>
        <end position="33"/>
    </location>
</feature>
<keyword evidence="1" id="KW-0472">Membrane</keyword>